<dbReference type="NCBIfam" id="TIGR00374">
    <property type="entry name" value="flippase-like domain"/>
    <property type="match status" value="1"/>
</dbReference>
<dbReference type="RefSeq" id="WP_133230988.1">
    <property type="nucleotide sequence ID" value="NZ_SOZE01000010.1"/>
</dbReference>
<feature type="transmembrane region" description="Helical" evidence="6">
    <location>
        <begin position="23"/>
        <end position="41"/>
    </location>
</feature>
<evidence type="ECO:0000313" key="8">
    <source>
        <dbReference type="Proteomes" id="UP000297540"/>
    </source>
</evidence>
<sequence>MTTLAKPVVNSTKPIKFFSPSRIIFYAFALLVFYFALHYIGKLKDIRDLMLQMSPVWLFLTLGAQIATYIISAFILQGLIRSHPGSADLRSLFKMSIVIMFVNQALPTGGISGNGYLFKQLTRRQVPRHTAFTALVLQTIGFYFAIMLLLAVFYSWYLIFQVHVAATINYVVLLGFVFYSALTCLVLLLYNRSTVLFILRKLSRYNWIKRYLRKAGLLSLQSESERSFQMLFNNRKVLMKTVFFQLVIIFCDVLTVYALVKGFHIPMSFGLVTFALLLSLVIGALPISPGSLIVYESAMTYFFTKLGAPVHAALIITLLYRFFTFWLPIPVGLILYRNLDRSGEPRPAVTKQL</sequence>
<evidence type="ECO:0000256" key="1">
    <source>
        <dbReference type="ARBA" id="ARBA00004651"/>
    </source>
</evidence>
<feature type="transmembrane region" description="Helical" evidence="6">
    <location>
        <begin position="170"/>
        <end position="190"/>
    </location>
</feature>
<dbReference type="GO" id="GO:0005886">
    <property type="term" value="C:plasma membrane"/>
    <property type="evidence" value="ECO:0007669"/>
    <property type="project" value="UniProtKB-SubCell"/>
</dbReference>
<keyword evidence="8" id="KW-1185">Reference proteome</keyword>
<feature type="transmembrane region" description="Helical" evidence="6">
    <location>
        <begin position="267"/>
        <end position="288"/>
    </location>
</feature>
<feature type="transmembrane region" description="Helical" evidence="6">
    <location>
        <begin position="56"/>
        <end position="80"/>
    </location>
</feature>
<dbReference type="Pfam" id="PF03706">
    <property type="entry name" value="LPG_synthase_TM"/>
    <property type="match status" value="1"/>
</dbReference>
<evidence type="ECO:0000256" key="6">
    <source>
        <dbReference type="SAM" id="Phobius"/>
    </source>
</evidence>
<organism evidence="7 8">
    <name type="scientific">Mucilaginibacter psychrotolerans</name>
    <dbReference type="NCBI Taxonomy" id="1524096"/>
    <lineage>
        <taxon>Bacteria</taxon>
        <taxon>Pseudomonadati</taxon>
        <taxon>Bacteroidota</taxon>
        <taxon>Sphingobacteriia</taxon>
        <taxon>Sphingobacteriales</taxon>
        <taxon>Sphingobacteriaceae</taxon>
        <taxon>Mucilaginibacter</taxon>
    </lineage>
</organism>
<feature type="transmembrane region" description="Helical" evidence="6">
    <location>
        <begin position="92"/>
        <end position="111"/>
    </location>
</feature>
<keyword evidence="5 6" id="KW-0472">Membrane</keyword>
<evidence type="ECO:0000256" key="2">
    <source>
        <dbReference type="ARBA" id="ARBA00022475"/>
    </source>
</evidence>
<name>A0A4Y8SGB3_9SPHI</name>
<accession>A0A4Y8SGB3</accession>
<protein>
    <submittedName>
        <fullName evidence="7">Flippase-like domain-containing protein</fullName>
    </submittedName>
</protein>
<feature type="transmembrane region" description="Helical" evidence="6">
    <location>
        <begin position="308"/>
        <end position="336"/>
    </location>
</feature>
<dbReference type="OrthoDB" id="9814270at2"/>
<gene>
    <name evidence="7" type="ORF">E2R66_11855</name>
</gene>
<feature type="transmembrane region" description="Helical" evidence="6">
    <location>
        <begin position="242"/>
        <end position="260"/>
    </location>
</feature>
<proteinExistence type="predicted"/>
<dbReference type="InterPro" id="IPR022791">
    <property type="entry name" value="L-PG_synthase/AglD"/>
</dbReference>
<evidence type="ECO:0000256" key="5">
    <source>
        <dbReference type="ARBA" id="ARBA00023136"/>
    </source>
</evidence>
<evidence type="ECO:0000256" key="3">
    <source>
        <dbReference type="ARBA" id="ARBA00022692"/>
    </source>
</evidence>
<keyword evidence="4 6" id="KW-1133">Transmembrane helix</keyword>
<comment type="subcellular location">
    <subcellularLocation>
        <location evidence="1">Cell membrane</location>
        <topology evidence="1">Multi-pass membrane protein</topology>
    </subcellularLocation>
</comment>
<dbReference type="PANTHER" id="PTHR39087:SF2">
    <property type="entry name" value="UPF0104 MEMBRANE PROTEIN MJ1595"/>
    <property type="match status" value="1"/>
</dbReference>
<evidence type="ECO:0000313" key="7">
    <source>
        <dbReference type="EMBL" id="TFF37494.1"/>
    </source>
</evidence>
<dbReference type="Proteomes" id="UP000297540">
    <property type="component" value="Unassembled WGS sequence"/>
</dbReference>
<evidence type="ECO:0000256" key="4">
    <source>
        <dbReference type="ARBA" id="ARBA00022989"/>
    </source>
</evidence>
<dbReference type="AlphaFoldDB" id="A0A4Y8SGB3"/>
<keyword evidence="3 6" id="KW-0812">Transmembrane</keyword>
<dbReference type="EMBL" id="SOZE01000010">
    <property type="protein sequence ID" value="TFF37494.1"/>
    <property type="molecule type" value="Genomic_DNA"/>
</dbReference>
<feature type="transmembrane region" description="Helical" evidence="6">
    <location>
        <begin position="131"/>
        <end position="158"/>
    </location>
</feature>
<keyword evidence="2" id="KW-1003">Cell membrane</keyword>
<comment type="caution">
    <text evidence="7">The sequence shown here is derived from an EMBL/GenBank/DDBJ whole genome shotgun (WGS) entry which is preliminary data.</text>
</comment>
<reference evidence="7 8" key="1">
    <citation type="journal article" date="2017" name="Int. J. Syst. Evol. Microbiol.">
        <title>Mucilaginibacterpsychrotolerans sp. nov., isolated from peatlands.</title>
        <authorList>
            <person name="Deng Y."/>
            <person name="Shen L."/>
            <person name="Xu B."/>
            <person name="Liu Y."/>
            <person name="Gu Z."/>
            <person name="Liu H."/>
            <person name="Zhou Y."/>
        </authorList>
    </citation>
    <scope>NUCLEOTIDE SEQUENCE [LARGE SCALE GENOMIC DNA]</scope>
    <source>
        <strain evidence="7 8">NH7-4</strain>
    </source>
</reference>
<dbReference type="PANTHER" id="PTHR39087">
    <property type="entry name" value="UPF0104 MEMBRANE PROTEIN MJ1595"/>
    <property type="match status" value="1"/>
</dbReference>